<feature type="region of interest" description="Disordered" evidence="1">
    <location>
        <begin position="1"/>
        <end position="102"/>
    </location>
</feature>
<feature type="compositionally biased region" description="Basic and acidic residues" evidence="1">
    <location>
        <begin position="1"/>
        <end position="16"/>
    </location>
</feature>
<keyword evidence="3" id="KW-1185">Reference proteome</keyword>
<comment type="caution">
    <text evidence="2">The sequence shown here is derived from an EMBL/GenBank/DDBJ whole genome shotgun (WGS) entry which is preliminary data.</text>
</comment>
<sequence>MARCSGAERRATRRQIEGLQGVQRIEQSQGAARILSDQPQSAPPVLEAQPPVEIPVQAPDPRPAGQVVGEALRAASRRPRPTVSLPPSLVPQPLPERARDAHPAYGLTTGQWVLLELTRESMRTAAPDFPAVNQTLSDMQDLEQLARRILEFRP</sequence>
<reference evidence="2 3" key="1">
    <citation type="submission" date="2019-11" db="EMBL/GenBank/DDBJ databases">
        <title>Genome sequence of Deinococcus xianganensis Y35, AI-2 producing algicidal bacterium, isolated from lake water.</title>
        <authorList>
            <person name="Li Y."/>
        </authorList>
    </citation>
    <scope>NUCLEOTIDE SEQUENCE [LARGE SCALE GENOMIC DNA]</scope>
    <source>
        <strain evidence="2 3">Y35</strain>
    </source>
</reference>
<evidence type="ECO:0000313" key="2">
    <source>
        <dbReference type="EMBL" id="MXV21288.1"/>
    </source>
</evidence>
<protein>
    <submittedName>
        <fullName evidence="2">Uncharacterized protein</fullName>
    </submittedName>
</protein>
<dbReference type="Proteomes" id="UP000430519">
    <property type="component" value="Unassembled WGS sequence"/>
</dbReference>
<gene>
    <name evidence="2" type="ORF">GLX28_16805</name>
</gene>
<dbReference type="EMBL" id="WVHK01000084">
    <property type="protein sequence ID" value="MXV21288.1"/>
    <property type="molecule type" value="Genomic_DNA"/>
</dbReference>
<dbReference type="AlphaFoldDB" id="A0A6I4YKN0"/>
<name>A0A6I4YKN0_9DEIO</name>
<evidence type="ECO:0000256" key="1">
    <source>
        <dbReference type="SAM" id="MobiDB-lite"/>
    </source>
</evidence>
<evidence type="ECO:0000313" key="3">
    <source>
        <dbReference type="Proteomes" id="UP000430519"/>
    </source>
</evidence>
<accession>A0A6I4YKN0</accession>
<organism evidence="2 3">
    <name type="scientific">Deinococcus xianganensis</name>
    <dbReference type="NCBI Taxonomy" id="1507289"/>
    <lineage>
        <taxon>Bacteria</taxon>
        <taxon>Thermotogati</taxon>
        <taxon>Deinococcota</taxon>
        <taxon>Deinococci</taxon>
        <taxon>Deinococcales</taxon>
        <taxon>Deinococcaceae</taxon>
        <taxon>Deinococcus</taxon>
    </lineage>
</organism>
<proteinExistence type="predicted"/>
<dbReference type="RefSeq" id="WP_237427600.1">
    <property type="nucleotide sequence ID" value="NZ_WVHK01000084.1"/>
</dbReference>